<dbReference type="Proteomes" id="UP000215914">
    <property type="component" value="Chromosome 11"/>
</dbReference>
<gene>
    <name evidence="1" type="ORF">HannXRQ_Chr11g0336381</name>
</gene>
<reference evidence="2" key="1">
    <citation type="journal article" date="2017" name="Nature">
        <title>The sunflower genome provides insights into oil metabolism, flowering and Asterid evolution.</title>
        <authorList>
            <person name="Badouin H."/>
            <person name="Gouzy J."/>
            <person name="Grassa C.J."/>
            <person name="Murat F."/>
            <person name="Staton S.E."/>
            <person name="Cottret L."/>
            <person name="Lelandais-Briere C."/>
            <person name="Owens G.L."/>
            <person name="Carrere S."/>
            <person name="Mayjonade B."/>
            <person name="Legrand L."/>
            <person name="Gill N."/>
            <person name="Kane N.C."/>
            <person name="Bowers J.E."/>
            <person name="Hubner S."/>
            <person name="Bellec A."/>
            <person name="Berard A."/>
            <person name="Berges H."/>
            <person name="Blanchet N."/>
            <person name="Boniface M.C."/>
            <person name="Brunel D."/>
            <person name="Catrice O."/>
            <person name="Chaidir N."/>
            <person name="Claudel C."/>
            <person name="Donnadieu C."/>
            <person name="Faraut T."/>
            <person name="Fievet G."/>
            <person name="Helmstetter N."/>
            <person name="King M."/>
            <person name="Knapp S.J."/>
            <person name="Lai Z."/>
            <person name="Le Paslier M.C."/>
            <person name="Lippi Y."/>
            <person name="Lorenzon L."/>
            <person name="Mandel J.R."/>
            <person name="Marage G."/>
            <person name="Marchand G."/>
            <person name="Marquand E."/>
            <person name="Bret-Mestries E."/>
            <person name="Morien E."/>
            <person name="Nambeesan S."/>
            <person name="Nguyen T."/>
            <person name="Pegot-Espagnet P."/>
            <person name="Pouilly N."/>
            <person name="Raftis F."/>
            <person name="Sallet E."/>
            <person name="Schiex T."/>
            <person name="Thomas J."/>
            <person name="Vandecasteele C."/>
            <person name="Vares D."/>
            <person name="Vear F."/>
            <person name="Vautrin S."/>
            <person name="Crespi M."/>
            <person name="Mangin B."/>
            <person name="Burke J.M."/>
            <person name="Salse J."/>
            <person name="Munos S."/>
            <person name="Vincourt P."/>
            <person name="Rieseberg L.H."/>
            <person name="Langlade N.B."/>
        </authorList>
    </citation>
    <scope>NUCLEOTIDE SEQUENCE [LARGE SCALE GENOMIC DNA]</scope>
    <source>
        <strain evidence="2">cv. SF193</strain>
    </source>
</reference>
<organism evidence="1 2">
    <name type="scientific">Helianthus annuus</name>
    <name type="common">Common sunflower</name>
    <dbReference type="NCBI Taxonomy" id="4232"/>
    <lineage>
        <taxon>Eukaryota</taxon>
        <taxon>Viridiplantae</taxon>
        <taxon>Streptophyta</taxon>
        <taxon>Embryophyta</taxon>
        <taxon>Tracheophyta</taxon>
        <taxon>Spermatophyta</taxon>
        <taxon>Magnoliopsida</taxon>
        <taxon>eudicotyledons</taxon>
        <taxon>Gunneridae</taxon>
        <taxon>Pentapetalae</taxon>
        <taxon>asterids</taxon>
        <taxon>campanulids</taxon>
        <taxon>Asterales</taxon>
        <taxon>Asteraceae</taxon>
        <taxon>Asteroideae</taxon>
        <taxon>Heliantheae alliance</taxon>
        <taxon>Heliantheae</taxon>
        <taxon>Helianthus</taxon>
    </lineage>
</organism>
<keyword evidence="2" id="KW-1185">Reference proteome</keyword>
<protein>
    <submittedName>
        <fullName evidence="1">Uncharacterized protein</fullName>
    </submittedName>
</protein>
<dbReference type="InParanoid" id="A0A251TAM8"/>
<name>A0A251TAM8_HELAN</name>
<sequence>MFLPFLITRVPCSSFHKIPRIIFSLIPYAHPLIPPNPPRRQFPSQSSSPTRKRWRSRTVGLSSMLFFAV</sequence>
<evidence type="ECO:0000313" key="1">
    <source>
        <dbReference type="EMBL" id="OTG07964.1"/>
    </source>
</evidence>
<proteinExistence type="predicted"/>
<accession>A0A251TAM8</accession>
<dbReference type="AlphaFoldDB" id="A0A251TAM8"/>
<evidence type="ECO:0000313" key="2">
    <source>
        <dbReference type="Proteomes" id="UP000215914"/>
    </source>
</evidence>
<dbReference type="EMBL" id="CM007900">
    <property type="protein sequence ID" value="OTG07964.1"/>
    <property type="molecule type" value="Genomic_DNA"/>
</dbReference>